<comment type="catalytic activity">
    <reaction evidence="7">
        <text>hydrogencarbonate + H(+) = CO2 + H2O</text>
        <dbReference type="Rhea" id="RHEA:10748"/>
        <dbReference type="ChEBI" id="CHEBI:15377"/>
        <dbReference type="ChEBI" id="CHEBI:15378"/>
        <dbReference type="ChEBI" id="CHEBI:16526"/>
        <dbReference type="ChEBI" id="CHEBI:17544"/>
        <dbReference type="EC" id="4.2.1.1"/>
    </reaction>
</comment>
<dbReference type="OMA" id="ACIHIVN"/>
<evidence type="ECO:0000256" key="7">
    <source>
        <dbReference type="ARBA" id="ARBA00048348"/>
    </source>
</evidence>
<dbReference type="KEGG" id="nve:5518091"/>
<dbReference type="GO" id="GO:0004089">
    <property type="term" value="F:carbonate dehydratase activity"/>
    <property type="evidence" value="ECO:0000318"/>
    <property type="project" value="GO_Central"/>
</dbReference>
<feature type="non-terminal residue" evidence="9">
    <location>
        <position position="250"/>
    </location>
</feature>
<dbReference type="OrthoDB" id="5986706at2759"/>
<evidence type="ECO:0000256" key="5">
    <source>
        <dbReference type="ARBA" id="ARBA00023180"/>
    </source>
</evidence>
<reference evidence="9 10" key="1">
    <citation type="journal article" date="2007" name="Science">
        <title>Sea anemone genome reveals ancestral eumetazoan gene repertoire and genomic organization.</title>
        <authorList>
            <person name="Putnam N.H."/>
            <person name="Srivastava M."/>
            <person name="Hellsten U."/>
            <person name="Dirks B."/>
            <person name="Chapman J."/>
            <person name="Salamov A."/>
            <person name="Terry A."/>
            <person name="Shapiro H."/>
            <person name="Lindquist E."/>
            <person name="Kapitonov V.V."/>
            <person name="Jurka J."/>
            <person name="Genikhovich G."/>
            <person name="Grigoriev I.V."/>
            <person name="Lucas S.M."/>
            <person name="Steele R.E."/>
            <person name="Finnerty J.R."/>
            <person name="Technau U."/>
            <person name="Martindale M.Q."/>
            <person name="Rokhsar D.S."/>
        </authorList>
    </citation>
    <scope>NUCLEOTIDE SEQUENCE [LARGE SCALE GENOMIC DNA]</scope>
    <source>
        <strain evidence="10">CH2 X CH6</strain>
    </source>
</reference>
<dbReference type="PROSITE" id="PS51144">
    <property type="entry name" value="ALPHA_CA_2"/>
    <property type="match status" value="1"/>
</dbReference>
<dbReference type="EC" id="4.2.1.1" evidence="2"/>
<dbReference type="HOGENOM" id="CLU_039326_1_2_1"/>
<dbReference type="InterPro" id="IPR001148">
    <property type="entry name" value="CA_dom"/>
</dbReference>
<dbReference type="PhylomeDB" id="A7RRH8"/>
<dbReference type="STRING" id="45351.A7RRH8"/>
<name>A7RRH8_NEMVE</name>
<dbReference type="Proteomes" id="UP000001593">
    <property type="component" value="Unassembled WGS sequence"/>
</dbReference>
<evidence type="ECO:0000256" key="6">
    <source>
        <dbReference type="ARBA" id="ARBA00023239"/>
    </source>
</evidence>
<accession>A7RRH8</accession>
<feature type="non-terminal residue" evidence="9">
    <location>
        <position position="1"/>
    </location>
</feature>
<dbReference type="SMART" id="SM01057">
    <property type="entry name" value="Carb_anhydrase"/>
    <property type="match status" value="1"/>
</dbReference>
<organism evidence="9 10">
    <name type="scientific">Nematostella vectensis</name>
    <name type="common">Starlet sea anemone</name>
    <dbReference type="NCBI Taxonomy" id="45351"/>
    <lineage>
        <taxon>Eukaryota</taxon>
        <taxon>Metazoa</taxon>
        <taxon>Cnidaria</taxon>
        <taxon>Anthozoa</taxon>
        <taxon>Hexacorallia</taxon>
        <taxon>Actiniaria</taxon>
        <taxon>Edwardsiidae</taxon>
        <taxon>Nematostella</taxon>
    </lineage>
</organism>
<comment type="similarity">
    <text evidence="1">Belongs to the alpha-carbonic anhydrase family.</text>
</comment>
<evidence type="ECO:0000313" key="9">
    <source>
        <dbReference type="EMBL" id="EDO45955.1"/>
    </source>
</evidence>
<dbReference type="eggNOG" id="KOG0382">
    <property type="taxonomic scope" value="Eukaryota"/>
</dbReference>
<feature type="domain" description="Alpha-carbonic anhydrase" evidence="8">
    <location>
        <begin position="1"/>
        <end position="250"/>
    </location>
</feature>
<dbReference type="Pfam" id="PF00194">
    <property type="entry name" value="Carb_anhydrase"/>
    <property type="match status" value="1"/>
</dbReference>
<dbReference type="SUPFAM" id="SSF51069">
    <property type="entry name" value="Carbonic anhydrase"/>
    <property type="match status" value="1"/>
</dbReference>
<keyword evidence="10" id="KW-1185">Reference proteome</keyword>
<evidence type="ECO:0000256" key="4">
    <source>
        <dbReference type="ARBA" id="ARBA00022833"/>
    </source>
</evidence>
<evidence type="ECO:0000256" key="1">
    <source>
        <dbReference type="ARBA" id="ARBA00010718"/>
    </source>
</evidence>
<evidence type="ECO:0000256" key="2">
    <source>
        <dbReference type="ARBA" id="ARBA00012925"/>
    </source>
</evidence>
<dbReference type="CDD" id="cd00326">
    <property type="entry name" value="alpha_CA"/>
    <property type="match status" value="1"/>
</dbReference>
<keyword evidence="5" id="KW-0325">Glycoprotein</keyword>
<gene>
    <name evidence="9" type="ORF">NEMVEDRAFT_v1g90817</name>
</gene>
<dbReference type="GO" id="GO:0005886">
    <property type="term" value="C:plasma membrane"/>
    <property type="evidence" value="ECO:0000318"/>
    <property type="project" value="GO_Central"/>
</dbReference>
<dbReference type="Gene3D" id="3.10.200.10">
    <property type="entry name" value="Alpha carbonic anhydrase"/>
    <property type="match status" value="1"/>
</dbReference>
<evidence type="ECO:0000259" key="8">
    <source>
        <dbReference type="PROSITE" id="PS51144"/>
    </source>
</evidence>
<keyword evidence="4" id="KW-0862">Zinc</keyword>
<keyword evidence="3" id="KW-0479">Metal-binding</keyword>
<dbReference type="InterPro" id="IPR023561">
    <property type="entry name" value="Carbonic_anhydrase_a-class"/>
</dbReference>
<dbReference type="PANTHER" id="PTHR18952">
    <property type="entry name" value="CARBONIC ANHYDRASE"/>
    <property type="match status" value="1"/>
</dbReference>
<dbReference type="AlphaFoldDB" id="A7RRH8"/>
<keyword evidence="6" id="KW-0456">Lyase</keyword>
<dbReference type="GO" id="GO:0008270">
    <property type="term" value="F:zinc ion binding"/>
    <property type="evidence" value="ECO:0007669"/>
    <property type="project" value="InterPro"/>
</dbReference>
<protein>
    <recommendedName>
        <fullName evidence="2">carbonic anhydrase</fullName>
        <ecNumber evidence="2">4.2.1.1</ecNumber>
    </recommendedName>
</protein>
<proteinExistence type="inferred from homology"/>
<dbReference type="PANTHER" id="PTHR18952:SF265">
    <property type="entry name" value="CARBONIC ANHYDRASE"/>
    <property type="match status" value="1"/>
</dbReference>
<dbReference type="EMBL" id="DS469531">
    <property type="protein sequence ID" value="EDO45955.1"/>
    <property type="molecule type" value="Genomic_DNA"/>
</dbReference>
<dbReference type="InParanoid" id="A7RRH8"/>
<sequence>GPDHWANRYPACNGSSQSPINIVTSSVMYDSSLGKLQFNNFDRIPSGAKIMVRNNGHAFQVNFMTPNLFYVHGGGLGANFTTAQFHMHLGEDDTRGAEHLIDGQRNAACIHIVNYNTKYPDISTAANKSDGLAVIGVILEVGAENAGLAKVLKYVENVTKVGNVSDLAQEFSLGSLLPSNTDFFRYKGSLTTPPCYESVTWTVMKTKTTISHDQLMKLRSIMEKDGVHKITDNYRHILQPLNGRTVKSNF</sequence>
<evidence type="ECO:0000256" key="3">
    <source>
        <dbReference type="ARBA" id="ARBA00022723"/>
    </source>
</evidence>
<dbReference type="FunFam" id="3.10.200.10:FF:000003">
    <property type="entry name" value="Carbonic anhydrase 12"/>
    <property type="match status" value="1"/>
</dbReference>
<evidence type="ECO:0000313" key="10">
    <source>
        <dbReference type="Proteomes" id="UP000001593"/>
    </source>
</evidence>
<dbReference type="InterPro" id="IPR036398">
    <property type="entry name" value="CA_dom_sf"/>
</dbReference>